<proteinExistence type="predicted"/>
<organism evidence="2 3">
    <name type="scientific">Scophthalmus maximus</name>
    <name type="common">Turbot</name>
    <name type="synonym">Psetta maxima</name>
    <dbReference type="NCBI Taxonomy" id="52904"/>
    <lineage>
        <taxon>Eukaryota</taxon>
        <taxon>Metazoa</taxon>
        <taxon>Chordata</taxon>
        <taxon>Craniata</taxon>
        <taxon>Vertebrata</taxon>
        <taxon>Euteleostomi</taxon>
        <taxon>Actinopterygii</taxon>
        <taxon>Neopterygii</taxon>
        <taxon>Teleostei</taxon>
        <taxon>Neoteleostei</taxon>
        <taxon>Acanthomorphata</taxon>
        <taxon>Carangaria</taxon>
        <taxon>Pleuronectiformes</taxon>
        <taxon>Pleuronectoidei</taxon>
        <taxon>Scophthalmidae</taxon>
        <taxon>Scophthalmus</taxon>
    </lineage>
</organism>
<feature type="region of interest" description="Disordered" evidence="1">
    <location>
        <begin position="70"/>
        <end position="92"/>
    </location>
</feature>
<dbReference type="EMBL" id="VEVO01000001">
    <property type="protein sequence ID" value="KAF0047543.1"/>
    <property type="molecule type" value="Genomic_DNA"/>
</dbReference>
<name>A0A6A4TMZ0_SCOMX</name>
<comment type="caution">
    <text evidence="2">The sequence shown here is derived from an EMBL/GenBank/DDBJ whole genome shotgun (WGS) entry which is preliminary data.</text>
</comment>
<dbReference type="Proteomes" id="UP000438429">
    <property type="component" value="Unassembled WGS sequence"/>
</dbReference>
<protein>
    <submittedName>
        <fullName evidence="2">Uncharacterized protein</fullName>
    </submittedName>
</protein>
<reference evidence="2 3" key="1">
    <citation type="submission" date="2019-06" db="EMBL/GenBank/DDBJ databases">
        <title>Draft genomes of female and male turbot (Scophthalmus maximus).</title>
        <authorList>
            <person name="Xu H."/>
            <person name="Xu X.-W."/>
            <person name="Shao C."/>
            <person name="Chen S."/>
        </authorList>
    </citation>
    <scope>NUCLEOTIDE SEQUENCE [LARGE SCALE GENOMIC DNA]</scope>
    <source>
        <strain evidence="2">Ysfricsl-2016a</strain>
        <tissue evidence="2">Blood</tissue>
    </source>
</reference>
<gene>
    <name evidence="2" type="ORF">F2P81_001176</name>
</gene>
<dbReference type="AlphaFoldDB" id="A0A6A4TMZ0"/>
<evidence type="ECO:0000256" key="1">
    <source>
        <dbReference type="SAM" id="MobiDB-lite"/>
    </source>
</evidence>
<evidence type="ECO:0000313" key="3">
    <source>
        <dbReference type="Proteomes" id="UP000438429"/>
    </source>
</evidence>
<accession>A0A6A4TMZ0</accession>
<sequence length="143" mass="16077">MAEELLEHLRILACVYAFSPSSRSVNNPLACDQNVCPDVSICGSRKKRTDVGESPGTTIPLLRSLHLKNRGVHRPPGTLRPRRQGNCMDGVQKSTNCSRSVRVSLRHDFLYQFSSESLRLDNAPRNVLRLLQKRLHSHQSGFS</sequence>
<evidence type="ECO:0000313" key="2">
    <source>
        <dbReference type="EMBL" id="KAF0047543.1"/>
    </source>
</evidence>